<name>A0A448MSD2_9PAST</name>
<reference evidence="1 2" key="1">
    <citation type="submission" date="2018-12" db="EMBL/GenBank/DDBJ databases">
        <authorList>
            <consortium name="Pathogen Informatics"/>
        </authorList>
    </citation>
    <scope>NUCLEOTIDE SEQUENCE [LARGE SCALE GENOMIC DNA]</scope>
    <source>
        <strain evidence="1 2">NCTC8284</strain>
    </source>
</reference>
<protein>
    <submittedName>
        <fullName evidence="1">Ribonuclease G</fullName>
        <ecNumber evidence="1">3.1.26.-</ecNumber>
    </submittedName>
</protein>
<dbReference type="AlphaFoldDB" id="A0A448MSD2"/>
<dbReference type="EC" id="3.1.26.-" evidence="1"/>
<dbReference type="Proteomes" id="UP000278733">
    <property type="component" value="Chromosome"/>
</dbReference>
<dbReference type="EMBL" id="LR134405">
    <property type="protein sequence ID" value="VEH68052.1"/>
    <property type="molecule type" value="Genomic_DNA"/>
</dbReference>
<evidence type="ECO:0000313" key="1">
    <source>
        <dbReference type="EMBL" id="VEH68052.1"/>
    </source>
</evidence>
<keyword evidence="1" id="KW-0378">Hydrolase</keyword>
<sequence>MNAVELLMNVTPNETRIALVEMGVLKKYILNAKQSVEL</sequence>
<accession>A0A448MSD2</accession>
<proteinExistence type="predicted"/>
<dbReference type="KEGG" id="rpne:NCTC8284_03269"/>
<evidence type="ECO:0000313" key="2">
    <source>
        <dbReference type="Proteomes" id="UP000278733"/>
    </source>
</evidence>
<dbReference type="GO" id="GO:0016787">
    <property type="term" value="F:hydrolase activity"/>
    <property type="evidence" value="ECO:0007669"/>
    <property type="project" value="UniProtKB-KW"/>
</dbReference>
<gene>
    <name evidence="1" type="primary">rng_2</name>
    <name evidence="1" type="ORF">NCTC8284_03269</name>
</gene>
<organism evidence="1 2">
    <name type="scientific">Rodentibacter pneumotropicus</name>
    <dbReference type="NCBI Taxonomy" id="758"/>
    <lineage>
        <taxon>Bacteria</taxon>
        <taxon>Pseudomonadati</taxon>
        <taxon>Pseudomonadota</taxon>
        <taxon>Gammaproteobacteria</taxon>
        <taxon>Pasteurellales</taxon>
        <taxon>Pasteurellaceae</taxon>
        <taxon>Rodentibacter</taxon>
    </lineage>
</organism>